<dbReference type="HOGENOM" id="CLU_004485_5_0_1"/>
<dbReference type="HAMAP" id="MF_00036_B">
    <property type="entry name" value="Ala_tRNA_synth_B"/>
    <property type="match status" value="1"/>
</dbReference>
<reference evidence="17 18" key="1">
    <citation type="journal article" date="2014" name="Genome Announc.">
        <title>Draft genome sequence of the pathogenic fungus Scedosporium apiospermum.</title>
        <authorList>
            <person name="Vandeputte P."/>
            <person name="Ghamrawi S."/>
            <person name="Rechenmann M."/>
            <person name="Iltis A."/>
            <person name="Giraud S."/>
            <person name="Fleury M."/>
            <person name="Thornton C."/>
            <person name="Delhaes L."/>
            <person name="Meyer W."/>
            <person name="Papon N."/>
            <person name="Bouchara J.P."/>
        </authorList>
    </citation>
    <scope>NUCLEOTIDE SEQUENCE [LARGE SCALE GENOMIC DNA]</scope>
    <source>
        <strain evidence="17 18">IHEM 14462</strain>
    </source>
</reference>
<evidence type="ECO:0000256" key="10">
    <source>
        <dbReference type="ARBA" id="ARBA00022917"/>
    </source>
</evidence>
<dbReference type="KEGG" id="sapo:SAPIO_CDS7662"/>
<comment type="cofactor">
    <cofactor evidence="15">
        <name>Zn(2+)</name>
        <dbReference type="ChEBI" id="CHEBI:29105"/>
    </cofactor>
    <text evidence="15">Binds 1 zinc ion per subunit.</text>
</comment>
<dbReference type="InterPro" id="IPR018163">
    <property type="entry name" value="Thr/Ala-tRNA-synth_IIc_edit"/>
</dbReference>
<accession>A0A084G2E2</accession>
<dbReference type="VEuPathDB" id="FungiDB:SAPIO_CDS7662"/>
<organism evidence="17 18">
    <name type="scientific">Pseudallescheria apiosperma</name>
    <name type="common">Scedosporium apiospermum</name>
    <dbReference type="NCBI Taxonomy" id="563466"/>
    <lineage>
        <taxon>Eukaryota</taxon>
        <taxon>Fungi</taxon>
        <taxon>Dikarya</taxon>
        <taxon>Ascomycota</taxon>
        <taxon>Pezizomycotina</taxon>
        <taxon>Sordariomycetes</taxon>
        <taxon>Hypocreomycetidae</taxon>
        <taxon>Microascales</taxon>
        <taxon>Microascaceae</taxon>
        <taxon>Scedosporium</taxon>
    </lineage>
</organism>
<evidence type="ECO:0000313" key="18">
    <source>
        <dbReference type="Proteomes" id="UP000028545"/>
    </source>
</evidence>
<comment type="subcellular location">
    <subcellularLocation>
        <location evidence="15">Mitochondrion</location>
    </subcellularLocation>
    <subcellularLocation>
        <location evidence="15">Cytoplasm</location>
    </subcellularLocation>
</comment>
<evidence type="ECO:0000313" key="17">
    <source>
        <dbReference type="EMBL" id="KEZ41504.1"/>
    </source>
</evidence>
<evidence type="ECO:0000256" key="3">
    <source>
        <dbReference type="ARBA" id="ARBA00022555"/>
    </source>
</evidence>
<dbReference type="SUPFAM" id="SSF55681">
    <property type="entry name" value="Class II aaRS and biotin synthetases"/>
    <property type="match status" value="1"/>
</dbReference>
<evidence type="ECO:0000256" key="11">
    <source>
        <dbReference type="ARBA" id="ARBA00023128"/>
    </source>
</evidence>
<evidence type="ECO:0000256" key="13">
    <source>
        <dbReference type="ARBA" id="ARBA00048300"/>
    </source>
</evidence>
<dbReference type="PROSITE" id="PS50860">
    <property type="entry name" value="AA_TRNA_LIGASE_II_ALA"/>
    <property type="match status" value="1"/>
</dbReference>
<evidence type="ECO:0000256" key="14">
    <source>
        <dbReference type="ARBA" id="ARBA00055137"/>
    </source>
</evidence>
<dbReference type="EC" id="6.1.1.7" evidence="15"/>
<keyword evidence="3 15" id="KW-0820">tRNA-binding</keyword>
<dbReference type="GO" id="GO:0002161">
    <property type="term" value="F:aminoacyl-tRNA deacylase activity"/>
    <property type="evidence" value="ECO:0007669"/>
    <property type="project" value="TreeGrafter"/>
</dbReference>
<dbReference type="PANTHER" id="PTHR11777">
    <property type="entry name" value="ALANYL-TRNA SYNTHETASE"/>
    <property type="match status" value="1"/>
</dbReference>
<comment type="function">
    <text evidence="14 15">Catalyzes the attachment of alanine to tRNA(Ala) in a two-step reaction: alanine is first activated by ATP to form Ala-AMP and then transferred to the acceptor end of tRNA(Ala). Also edits incorrectly charged tRNA(Ala) via its editing domain.</text>
</comment>
<dbReference type="SUPFAM" id="SSF55186">
    <property type="entry name" value="ThrRS/AlaRS common domain"/>
    <property type="match status" value="1"/>
</dbReference>
<dbReference type="GO" id="GO:0070143">
    <property type="term" value="P:mitochondrial alanyl-tRNA aminoacylation"/>
    <property type="evidence" value="ECO:0007669"/>
    <property type="project" value="UniProtKB-UniRule"/>
</dbReference>
<dbReference type="EMBL" id="JOWA01000110">
    <property type="protein sequence ID" value="KEZ41504.1"/>
    <property type="molecule type" value="Genomic_DNA"/>
</dbReference>
<sequence length="1125" mass="125633">MTVLRRLLRQQQRRQLHFGKAALAVPETPAVFAFQTTTKFPTQLSDVYVSNRDFPPYLLPAVIAPTAALTHPCPPCPIDNFESLLAPHRSRNYPTTTNLHSATAAPTTRNNTLEISAAAIPSLSSFSHNNNSNNIRTNPTPSCFRARHLSSILQRNPRLFSTRNYSTLPTMADKWTGQKVRQTFHNFFAERGHTIVPSSSVVPHNDPTLLFTNAGMNQFKPIFLGTVGKTDDMANLKRAADTQKCIRAGGKHNDLDDVGKDSYHHTFFEMLGNWSFGDYFKKEAIEMAWELLTKVYGLDPARLYVTYFEGSEALGLEPDVEAKELWRSVGVPEDHILPGNVKDNFWEMGDQGPCGPCSEIHYDKVGGGRNASHLVNQDDPLVVEVWNIVFIQFDRQQDKSLKTLPAKHIDTGMGFERLVSALQDTTSNYATDVFTPLFKQIQEVTGARPYSDKYGKDDADGIDTAYRVVADHIRLLTFSIADGAVPNNDGRGYVVRRVLRRGARYARKYFNTEIGAFFSKILPALVQQMGEEFPEIVKKQQDIQEILDEEEVAFARALDRGEVQFERYAKDALAREDKKLDGALVWLLYETFGFPVDLTKLMAEEKGLKIDDSEVEVAREKAREASKVVKDAVQTFSKLNVHQIAELEQQFAIERTDDDAKYRKEEIAGKVQIIFDGKAFVKSTKDLPPNTPIGVLLDKTNFYAESGGQVADTGRLVIDGSTEFKVLDVQAFGGYIVHNGYLEYGQLSAGDEVVCDYDELRRSPIRNNHTSTHILNHSLREVLGDDVHQKGSLVDADKLRFDFSHKTAVTLPELKKIEDLSNEWVKKNVKIYAKDLDLDVARSIEGCRAVFGETYPNPVRLVSVGMDIDKMVADPKNPEWHKYSIELCGGTHVDQTGIIKDFILVEESGIAKGIRRIIAYTGDAAHECQRIADDFSKRLDALEKLPNGPEKEQAVKTTGVDLSQLTISTLTKDALKKRFEKISQAVLAEQKKRQKAESKTAMDAVLEHFKKDEEAKWFVGRLPISANAKAISEVVNYYKSKDKEKSVYLFGGSKEEGAVCHAVYVGTHLASNGVTAEAWATSVTEVIGGRAGGKEPTRQGQGAKPELIDDAVSVAAKWLEEKLKL</sequence>
<dbReference type="Gene3D" id="3.30.980.10">
    <property type="entry name" value="Threonyl-trna Synthetase, Chain A, domain 2"/>
    <property type="match status" value="1"/>
</dbReference>
<dbReference type="Proteomes" id="UP000028545">
    <property type="component" value="Unassembled WGS sequence"/>
</dbReference>
<comment type="similarity">
    <text evidence="1">Belongs to the class-II aminoacyl-tRNA synthetase family. Alax-L subfamily.</text>
</comment>
<dbReference type="GO" id="GO:0004813">
    <property type="term" value="F:alanine-tRNA ligase activity"/>
    <property type="evidence" value="ECO:0007669"/>
    <property type="project" value="UniProtKB-UniRule"/>
</dbReference>
<keyword evidence="18" id="KW-1185">Reference proteome</keyword>
<feature type="binding site" evidence="15">
    <location>
        <position position="773"/>
    </location>
    <ligand>
        <name>Zn(2+)</name>
        <dbReference type="ChEBI" id="CHEBI:29105"/>
    </ligand>
</feature>
<keyword evidence="6 15" id="KW-0547">Nucleotide-binding</keyword>
<dbReference type="SMART" id="SM00863">
    <property type="entry name" value="tRNA_SAD"/>
    <property type="match status" value="1"/>
</dbReference>
<dbReference type="Pfam" id="PF01411">
    <property type="entry name" value="tRNA-synt_2c"/>
    <property type="match status" value="1"/>
</dbReference>
<dbReference type="InterPro" id="IPR050058">
    <property type="entry name" value="Ala-tRNA_ligase"/>
</dbReference>
<comment type="subunit">
    <text evidence="15">Monomer.</text>
</comment>
<dbReference type="AlphaFoldDB" id="A0A084G2E2"/>
<evidence type="ECO:0000256" key="2">
    <source>
        <dbReference type="ARBA" id="ARBA00022490"/>
    </source>
</evidence>
<dbReference type="FunFam" id="3.30.930.10:FF:000011">
    <property type="entry name" value="Alanine--tRNA ligase, cytoplasmic"/>
    <property type="match status" value="1"/>
</dbReference>
<dbReference type="InterPro" id="IPR018162">
    <property type="entry name" value="Ala-tRNA-ligase_IIc_anticod-bd"/>
</dbReference>
<dbReference type="Pfam" id="PF02272">
    <property type="entry name" value="DHHA1"/>
    <property type="match status" value="1"/>
</dbReference>
<dbReference type="NCBIfam" id="TIGR00344">
    <property type="entry name" value="alaS"/>
    <property type="match status" value="1"/>
</dbReference>
<keyword evidence="5 15" id="KW-0479">Metal-binding</keyword>
<dbReference type="Pfam" id="PF07973">
    <property type="entry name" value="tRNA_SAD"/>
    <property type="match status" value="1"/>
</dbReference>
<protein>
    <recommendedName>
        <fullName evidence="15">Alanine--tRNA ligase</fullName>
        <ecNumber evidence="15">6.1.1.7</ecNumber>
    </recommendedName>
    <alternativeName>
        <fullName evidence="15">Alanyl-tRNA synthetase</fullName>
        <shortName evidence="15">AlaRS</shortName>
    </alternativeName>
</protein>
<comment type="catalytic activity">
    <reaction evidence="13 15">
        <text>tRNA(Ala) + L-alanine + ATP = L-alanyl-tRNA(Ala) + AMP + diphosphate</text>
        <dbReference type="Rhea" id="RHEA:12540"/>
        <dbReference type="Rhea" id="RHEA-COMP:9657"/>
        <dbReference type="Rhea" id="RHEA-COMP:9923"/>
        <dbReference type="ChEBI" id="CHEBI:30616"/>
        <dbReference type="ChEBI" id="CHEBI:33019"/>
        <dbReference type="ChEBI" id="CHEBI:57972"/>
        <dbReference type="ChEBI" id="CHEBI:78442"/>
        <dbReference type="ChEBI" id="CHEBI:78497"/>
        <dbReference type="ChEBI" id="CHEBI:456215"/>
        <dbReference type="EC" id="6.1.1.7"/>
    </reaction>
</comment>
<keyword evidence="11 15" id="KW-0496">Mitochondrion</keyword>
<name>A0A084G2E2_PSEDA</name>
<dbReference type="FunFam" id="3.30.980.10:FF:000004">
    <property type="entry name" value="Alanine--tRNA ligase, cytoplasmic"/>
    <property type="match status" value="1"/>
</dbReference>
<dbReference type="PANTHER" id="PTHR11777:SF9">
    <property type="entry name" value="ALANINE--TRNA LIGASE, CYTOPLASMIC"/>
    <property type="match status" value="1"/>
</dbReference>
<evidence type="ECO:0000256" key="9">
    <source>
        <dbReference type="ARBA" id="ARBA00022884"/>
    </source>
</evidence>
<dbReference type="OMA" id="NKKDNFW"/>
<evidence type="ECO:0000256" key="12">
    <source>
        <dbReference type="ARBA" id="ARBA00023146"/>
    </source>
</evidence>
<dbReference type="Gene3D" id="3.10.310.40">
    <property type="match status" value="1"/>
</dbReference>
<dbReference type="InterPro" id="IPR045864">
    <property type="entry name" value="aa-tRNA-synth_II/BPL/LPL"/>
</dbReference>
<evidence type="ECO:0000256" key="15">
    <source>
        <dbReference type="HAMAP-Rule" id="MF_03133"/>
    </source>
</evidence>
<dbReference type="GO" id="GO:0005739">
    <property type="term" value="C:mitochondrion"/>
    <property type="evidence" value="ECO:0007669"/>
    <property type="project" value="UniProtKB-SubCell"/>
</dbReference>
<evidence type="ECO:0000256" key="1">
    <source>
        <dbReference type="ARBA" id="ARBA00008429"/>
    </source>
</evidence>
<evidence type="ECO:0000256" key="7">
    <source>
        <dbReference type="ARBA" id="ARBA00022833"/>
    </source>
</evidence>
<evidence type="ECO:0000256" key="5">
    <source>
        <dbReference type="ARBA" id="ARBA00022723"/>
    </source>
</evidence>
<dbReference type="OrthoDB" id="2423964at2759"/>
<keyword evidence="2 15" id="KW-0963">Cytoplasm</keyword>
<keyword evidence="12 15" id="KW-0030">Aminoacyl-tRNA synthetase</keyword>
<dbReference type="GO" id="GO:0008270">
    <property type="term" value="F:zinc ion binding"/>
    <property type="evidence" value="ECO:0007669"/>
    <property type="project" value="UniProtKB-UniRule"/>
</dbReference>
<comment type="domain">
    <text evidence="15">Consists of three domains; the N-terminal catalytic domain, the editing domain and the C-terminal C-Ala domain. The editing domain removes incorrectly charged amino acids, while the C-Ala domain, along with tRNA(Ala), serves as a bridge to cooperatively bring together the editing and aminoacylation centers thus stimulating deacylation of misacylated tRNAs.</text>
</comment>
<dbReference type="FunFam" id="3.10.310.40:FF:000003">
    <property type="entry name" value="Alanine--tRNA ligase"/>
    <property type="match status" value="1"/>
</dbReference>
<proteinExistence type="inferred from homology"/>
<feature type="binding site" evidence="15">
    <location>
        <position position="888"/>
    </location>
    <ligand>
        <name>Zn(2+)</name>
        <dbReference type="ChEBI" id="CHEBI:29105"/>
    </ligand>
</feature>
<dbReference type="GeneID" id="27726734"/>
<evidence type="ECO:0000259" key="16">
    <source>
        <dbReference type="PROSITE" id="PS50860"/>
    </source>
</evidence>
<dbReference type="PRINTS" id="PR00980">
    <property type="entry name" value="TRNASYNTHALA"/>
</dbReference>
<keyword evidence="9 15" id="KW-0694">RNA-binding</keyword>
<dbReference type="CDD" id="cd00673">
    <property type="entry name" value="AlaRS_core"/>
    <property type="match status" value="1"/>
</dbReference>
<dbReference type="InterPro" id="IPR012947">
    <property type="entry name" value="tRNA_SAD"/>
</dbReference>
<evidence type="ECO:0000256" key="6">
    <source>
        <dbReference type="ARBA" id="ARBA00022741"/>
    </source>
</evidence>
<comment type="caution">
    <text evidence="17">The sequence shown here is derived from an EMBL/GenBank/DDBJ whole genome shotgun (WGS) entry which is preliminary data.</text>
</comment>
<feature type="binding site" evidence="15">
    <location>
        <position position="892"/>
    </location>
    <ligand>
        <name>Zn(2+)</name>
        <dbReference type="ChEBI" id="CHEBI:29105"/>
    </ligand>
</feature>
<dbReference type="Gene3D" id="3.30.930.10">
    <property type="entry name" value="Bira Bifunctional Protein, Domain 2"/>
    <property type="match status" value="1"/>
</dbReference>
<keyword evidence="10 15" id="KW-0648">Protein biosynthesis</keyword>
<dbReference type="RefSeq" id="XP_016641303.1">
    <property type="nucleotide sequence ID" value="XM_016789476.1"/>
</dbReference>
<dbReference type="FunFam" id="2.40.30.130:FF:000004">
    <property type="entry name" value="Alanine--tRNA ligase"/>
    <property type="match status" value="1"/>
</dbReference>
<dbReference type="InterPro" id="IPR002318">
    <property type="entry name" value="Ala-tRNA-lgiase_IIc"/>
</dbReference>
<evidence type="ECO:0000256" key="4">
    <source>
        <dbReference type="ARBA" id="ARBA00022598"/>
    </source>
</evidence>
<feature type="domain" description="Alanyl-transfer RNA synthetases family profile" evidence="16">
    <location>
        <begin position="175"/>
        <end position="931"/>
    </location>
</feature>
<dbReference type="InterPro" id="IPR023033">
    <property type="entry name" value="Ala_tRNA_ligase_euk/bac"/>
</dbReference>
<feature type="binding site" evidence="15">
    <location>
        <position position="769"/>
    </location>
    <ligand>
        <name>Zn(2+)</name>
        <dbReference type="ChEBI" id="CHEBI:29105"/>
    </ligand>
</feature>
<dbReference type="InterPro" id="IPR018165">
    <property type="entry name" value="Ala-tRNA-synth_IIc_core"/>
</dbReference>
<keyword evidence="4 15" id="KW-0436">Ligase</keyword>
<dbReference type="SUPFAM" id="SSF50447">
    <property type="entry name" value="Translation proteins"/>
    <property type="match status" value="1"/>
</dbReference>
<keyword evidence="7 15" id="KW-0862">Zinc</keyword>
<dbReference type="GO" id="GO:0005524">
    <property type="term" value="F:ATP binding"/>
    <property type="evidence" value="ECO:0007669"/>
    <property type="project" value="UniProtKB-UniRule"/>
</dbReference>
<dbReference type="InterPro" id="IPR018164">
    <property type="entry name" value="Ala-tRNA-synth_IIc_N"/>
</dbReference>
<dbReference type="InterPro" id="IPR009000">
    <property type="entry name" value="Transl_B-barrel_sf"/>
</dbReference>
<dbReference type="Gene3D" id="2.40.30.130">
    <property type="match status" value="1"/>
</dbReference>
<evidence type="ECO:0000256" key="8">
    <source>
        <dbReference type="ARBA" id="ARBA00022840"/>
    </source>
</evidence>
<gene>
    <name evidence="15" type="primary">ALA1</name>
    <name evidence="17" type="ORF">SAPIO_CDS7662</name>
</gene>
<dbReference type="GO" id="GO:0000049">
    <property type="term" value="F:tRNA binding"/>
    <property type="evidence" value="ECO:0007669"/>
    <property type="project" value="UniProtKB-KW"/>
</dbReference>
<dbReference type="Pfam" id="PF26023">
    <property type="entry name" value="ALA1"/>
    <property type="match status" value="1"/>
</dbReference>
<dbReference type="InterPro" id="IPR003156">
    <property type="entry name" value="DHHA1_dom"/>
</dbReference>
<dbReference type="SUPFAM" id="SSF101353">
    <property type="entry name" value="Putative anticodon-binding domain of alanyl-tRNA synthetase (AlaRS)"/>
    <property type="match status" value="1"/>
</dbReference>
<keyword evidence="8 15" id="KW-0067">ATP-binding</keyword>
<dbReference type="InterPro" id="IPR059090">
    <property type="entry name" value="ALA1_helical"/>
</dbReference>